<accession>A0A143QHR8</accession>
<reference evidence="3" key="2">
    <citation type="submission" date="2016-04" db="EMBL/GenBank/DDBJ databases">
        <title>Complete Genome and Plasmid Sequences for Rhodococcus fascians D188 and Draft Sequences for Rhodococcus spp. Isolates PBTS 1 and PBTS 2.</title>
        <authorList>
            <person name="Stamer R."/>
            <person name="Vereecke D."/>
            <person name="Zhang Y."/>
            <person name="Schilkey F."/>
            <person name="Devitt N."/>
            <person name="Randall J."/>
        </authorList>
    </citation>
    <scope>NUCLEOTIDE SEQUENCE [LARGE SCALE GENOMIC DNA]</scope>
    <source>
        <strain evidence="3">PBTS2</strain>
    </source>
</reference>
<dbReference type="GeneID" id="93550614"/>
<evidence type="ECO:0000256" key="1">
    <source>
        <dbReference type="SAM" id="MobiDB-lite"/>
    </source>
</evidence>
<sequence length="57" mass="6384">MSESPIESPTEDRVEQNLPIADEPDEPDAGDLPVEADATDVIEQRTEVPLDDEYDER</sequence>
<name>A0A143QHR8_RHOFA</name>
<dbReference type="EMBL" id="CP015220">
    <property type="protein sequence ID" value="AMY21927.1"/>
    <property type="molecule type" value="Genomic_DNA"/>
</dbReference>
<dbReference type="AlphaFoldDB" id="A0A143QHR8"/>
<dbReference type="PATRIC" id="fig|1653479.3.peg.619"/>
<organism evidence="2 3">
    <name type="scientific">Rhodococcoides fascians</name>
    <name type="common">Rhodococcus fascians</name>
    <dbReference type="NCBI Taxonomy" id="1828"/>
    <lineage>
        <taxon>Bacteria</taxon>
        <taxon>Bacillati</taxon>
        <taxon>Actinomycetota</taxon>
        <taxon>Actinomycetes</taxon>
        <taxon>Mycobacteriales</taxon>
        <taxon>Nocardiaceae</taxon>
        <taxon>Rhodococcoides</taxon>
    </lineage>
</organism>
<dbReference type="Proteomes" id="UP000076038">
    <property type="component" value="Chromosome"/>
</dbReference>
<dbReference type="KEGG" id="rhs:A3Q41_00607"/>
<dbReference type="RefSeq" id="WP_167326064.1">
    <property type="nucleotide sequence ID" value="NZ_CP015220.1"/>
</dbReference>
<gene>
    <name evidence="2" type="ORF">A3Q41_00607</name>
</gene>
<reference evidence="2 3" key="1">
    <citation type="journal article" date="2016" name="Genome Announc.">
        <title>Complete Genome and Plasmid Sequences for Rhodococcus fascians D188 and Draft Sequences for Rhodococcus Isolates PBTS 1 and PBTS 2.</title>
        <authorList>
            <person name="Stamler R.A."/>
            <person name="Vereecke D."/>
            <person name="Zhang Y."/>
            <person name="Schilkey F."/>
            <person name="Devitt N."/>
            <person name="Randall J.J."/>
        </authorList>
    </citation>
    <scope>NUCLEOTIDE SEQUENCE [LARGE SCALE GENOMIC DNA]</scope>
    <source>
        <strain evidence="2 3">PBTS2</strain>
    </source>
</reference>
<feature type="region of interest" description="Disordered" evidence="1">
    <location>
        <begin position="1"/>
        <end position="57"/>
    </location>
</feature>
<proteinExistence type="predicted"/>
<evidence type="ECO:0000313" key="2">
    <source>
        <dbReference type="EMBL" id="AMY21927.1"/>
    </source>
</evidence>
<keyword evidence="3" id="KW-1185">Reference proteome</keyword>
<protein>
    <submittedName>
        <fullName evidence="2">Uncharacterized protein</fullName>
    </submittedName>
</protein>
<evidence type="ECO:0000313" key="3">
    <source>
        <dbReference type="Proteomes" id="UP000076038"/>
    </source>
</evidence>